<feature type="compositionally biased region" description="Basic and acidic residues" evidence="13">
    <location>
        <begin position="302"/>
        <end position="319"/>
    </location>
</feature>
<evidence type="ECO:0000256" key="12">
    <source>
        <dbReference type="ARBA" id="ARBA00023242"/>
    </source>
</evidence>
<keyword evidence="16" id="KW-1185">Reference proteome</keyword>
<evidence type="ECO:0000256" key="8">
    <source>
        <dbReference type="ARBA" id="ARBA00022845"/>
    </source>
</evidence>
<keyword evidence="9" id="KW-0694">RNA-binding</keyword>
<evidence type="ECO:0000256" key="9">
    <source>
        <dbReference type="ARBA" id="ARBA00022884"/>
    </source>
</evidence>
<feature type="region of interest" description="Disordered" evidence="13">
    <location>
        <begin position="1"/>
        <end position="121"/>
    </location>
</feature>
<feature type="region of interest" description="Disordered" evidence="13">
    <location>
        <begin position="693"/>
        <end position="751"/>
    </location>
</feature>
<dbReference type="Proteomes" id="UP001383192">
    <property type="component" value="Unassembled WGS sequence"/>
</dbReference>
<proteinExistence type="inferred from homology"/>
<keyword evidence="4" id="KW-0813">Transport</keyword>
<feature type="compositionally biased region" description="Low complexity" evidence="13">
    <location>
        <begin position="532"/>
        <end position="543"/>
    </location>
</feature>
<gene>
    <name evidence="15" type="ORF">VNI00_001112</name>
</gene>
<keyword evidence="7" id="KW-0509">mRNA transport</keyword>
<dbReference type="GO" id="GO:0000184">
    <property type="term" value="P:nuclear-transcribed mRNA catabolic process, nonsense-mediated decay"/>
    <property type="evidence" value="ECO:0007669"/>
    <property type="project" value="UniProtKB-KW"/>
</dbReference>
<feature type="compositionally biased region" description="Basic residues" evidence="13">
    <location>
        <begin position="255"/>
        <end position="265"/>
    </location>
</feature>
<dbReference type="AlphaFoldDB" id="A0AAW0E8J9"/>
<dbReference type="GO" id="GO:0005737">
    <property type="term" value="C:cytoplasm"/>
    <property type="evidence" value="ECO:0007669"/>
    <property type="project" value="UniProtKB-SubCell"/>
</dbReference>
<evidence type="ECO:0000256" key="6">
    <source>
        <dbReference type="ARBA" id="ARBA00022664"/>
    </source>
</evidence>
<dbReference type="Pfam" id="PF09405">
    <property type="entry name" value="Btz"/>
    <property type="match status" value="1"/>
</dbReference>
<sequence length="798" mass="87576">MPPQVTSSAPARTANKSAGLKPQTHDATQRKKTRVVRRRGRAKGVVDSDDEIEREARTDSESEDDISSLGSGSESESEDIITNGSPHPRTPSTSQSPQEAPPIAKDPLGPESFFGSTGNWSEMVADETMNGPADLPVIDFSELNDHVVQVHPPTRKSKKIPKKDPSVAKPAPVQRASVDEVVGDQSEETPASTPHGRPNRSFPRRPPGQSARQAYQARLESDPSYVPTVGEFWGHDDRLLDKNLRSLSNWWRGRWQGRGRGRGFPRGKGPMMGRGLTAKVDQVDETGQEGAQSPELPPVERAWTHDGFEEMKRNEERRRAQQAASQQPARGAAPNARGRGGFPHRGRGGRAGFNSSMRSHSPSGGSRVWYVMKPERMWTKQSELFLYLDPALKPRPGQAAGIRVKLPGEHSQATKLPMKESASMPSPKPAVTSTTSLSGSDYGGNKGIIVRLPKLTGKERESQAPSNTDSKDEPSLDDVFTVRPRLVSPKPIPLPDPSSSMAATNLPNGSNELPSLTFQPTLDPMAQQKLEQVSVQPQSSDPQRWAQTEEAVLRNPSGEANHVVPNTNNDGRPDLPPIQTSFTPPNPQGSPAYGSPYTFPPPLPPGIAINSMGMPYELATGRPVYLPPPTMYDPRPMMAPPSAPFVPGHVHHRSLSDFSAQPSPPPPQPVNGFIDYNTGQTFFSFPRQSSRIQIRSPDGRPQTVKPSGLRSSAVAFEPTRTEDGFFSAPLVNRDSNEEDTPREEPSQPDQHQVAAYNPYEQQYYYPDAYAYNPYMDMSQMGQYGMYPQDHIPQGTVYY</sequence>
<feature type="region of interest" description="Disordered" evidence="13">
    <location>
        <begin position="146"/>
        <end position="221"/>
    </location>
</feature>
<evidence type="ECO:0000256" key="2">
    <source>
        <dbReference type="ARBA" id="ARBA00004496"/>
    </source>
</evidence>
<evidence type="ECO:0000256" key="7">
    <source>
        <dbReference type="ARBA" id="ARBA00022816"/>
    </source>
</evidence>
<comment type="caution">
    <text evidence="15">The sequence shown here is derived from an EMBL/GenBank/DDBJ whole genome shotgun (WGS) entry which is preliminary data.</text>
</comment>
<feature type="compositionally biased region" description="Polar residues" evidence="13">
    <location>
        <begin position="82"/>
        <end position="98"/>
    </location>
</feature>
<accession>A0AAW0E8J9</accession>
<evidence type="ECO:0000256" key="4">
    <source>
        <dbReference type="ARBA" id="ARBA00022448"/>
    </source>
</evidence>
<organism evidence="15 16">
    <name type="scientific">Paramarasmius palmivorus</name>
    <dbReference type="NCBI Taxonomy" id="297713"/>
    <lineage>
        <taxon>Eukaryota</taxon>
        <taxon>Fungi</taxon>
        <taxon>Dikarya</taxon>
        <taxon>Basidiomycota</taxon>
        <taxon>Agaricomycotina</taxon>
        <taxon>Agaricomycetes</taxon>
        <taxon>Agaricomycetidae</taxon>
        <taxon>Agaricales</taxon>
        <taxon>Marasmiineae</taxon>
        <taxon>Marasmiaceae</taxon>
        <taxon>Paramarasmius</taxon>
    </lineage>
</organism>
<keyword evidence="11" id="KW-0508">mRNA splicing</keyword>
<feature type="compositionally biased region" description="Polar residues" evidence="13">
    <location>
        <begin position="1"/>
        <end position="16"/>
    </location>
</feature>
<comment type="similarity">
    <text evidence="3">Belongs to the CASC3 family.</text>
</comment>
<feature type="domain" description="Btz" evidence="14">
    <location>
        <begin position="208"/>
        <end position="327"/>
    </location>
</feature>
<evidence type="ECO:0000313" key="16">
    <source>
        <dbReference type="Proteomes" id="UP001383192"/>
    </source>
</evidence>
<dbReference type="GO" id="GO:0051028">
    <property type="term" value="P:mRNA transport"/>
    <property type="evidence" value="ECO:0007669"/>
    <property type="project" value="UniProtKB-KW"/>
</dbReference>
<evidence type="ECO:0000256" key="11">
    <source>
        <dbReference type="ARBA" id="ARBA00023187"/>
    </source>
</evidence>
<protein>
    <recommendedName>
        <fullName evidence="14">Btz domain-containing protein</fullName>
    </recommendedName>
</protein>
<evidence type="ECO:0000256" key="5">
    <source>
        <dbReference type="ARBA" id="ARBA00022490"/>
    </source>
</evidence>
<dbReference type="InterPro" id="IPR018545">
    <property type="entry name" value="Btz_dom"/>
</dbReference>
<feature type="region of interest" description="Disordered" evidence="13">
    <location>
        <begin position="407"/>
        <end position="602"/>
    </location>
</feature>
<dbReference type="EMBL" id="JAYKXP010000003">
    <property type="protein sequence ID" value="KAK7060347.1"/>
    <property type="molecule type" value="Genomic_DNA"/>
</dbReference>
<evidence type="ECO:0000256" key="10">
    <source>
        <dbReference type="ARBA" id="ARBA00023161"/>
    </source>
</evidence>
<feature type="region of interest" description="Disordered" evidence="13">
    <location>
        <begin position="254"/>
        <end position="369"/>
    </location>
</feature>
<keyword evidence="12" id="KW-0539">Nucleus</keyword>
<evidence type="ECO:0000256" key="13">
    <source>
        <dbReference type="SAM" id="MobiDB-lite"/>
    </source>
</evidence>
<keyword evidence="8" id="KW-0810">Translation regulation</keyword>
<dbReference type="GO" id="GO:0003729">
    <property type="term" value="F:mRNA binding"/>
    <property type="evidence" value="ECO:0007669"/>
    <property type="project" value="InterPro"/>
</dbReference>
<dbReference type="GO" id="GO:0006417">
    <property type="term" value="P:regulation of translation"/>
    <property type="evidence" value="ECO:0007669"/>
    <property type="project" value="UniProtKB-KW"/>
</dbReference>
<evidence type="ECO:0000313" key="15">
    <source>
        <dbReference type="EMBL" id="KAK7060347.1"/>
    </source>
</evidence>
<name>A0AAW0E8J9_9AGAR</name>
<feature type="compositionally biased region" description="Low complexity" evidence="13">
    <location>
        <begin position="355"/>
        <end position="367"/>
    </location>
</feature>
<keyword evidence="5" id="KW-0963">Cytoplasm</keyword>
<comment type="subcellular location">
    <subcellularLocation>
        <location evidence="2">Cytoplasm</location>
    </subcellularLocation>
    <subcellularLocation>
        <location evidence="1">Nucleus</location>
    </subcellularLocation>
</comment>
<feature type="compositionally biased region" description="Polar residues" evidence="13">
    <location>
        <begin position="497"/>
        <end position="520"/>
    </location>
</feature>
<feature type="compositionally biased region" description="Basic residues" evidence="13">
    <location>
        <begin position="30"/>
        <end position="42"/>
    </location>
</feature>
<keyword evidence="6" id="KW-0507">mRNA processing</keyword>
<dbReference type="GO" id="GO:0035145">
    <property type="term" value="C:exon-exon junction complex"/>
    <property type="evidence" value="ECO:0007669"/>
    <property type="project" value="InterPro"/>
</dbReference>
<feature type="compositionally biased region" description="Low complexity" evidence="13">
    <location>
        <begin position="321"/>
        <end position="337"/>
    </location>
</feature>
<evidence type="ECO:0000259" key="14">
    <source>
        <dbReference type="Pfam" id="PF09405"/>
    </source>
</evidence>
<reference evidence="15 16" key="1">
    <citation type="submission" date="2024-01" db="EMBL/GenBank/DDBJ databases">
        <title>A draft genome for a cacao thread blight-causing isolate of Paramarasmius palmivorus.</title>
        <authorList>
            <person name="Baruah I.K."/>
            <person name="Bukari Y."/>
            <person name="Amoako-Attah I."/>
            <person name="Meinhardt L.W."/>
            <person name="Bailey B.A."/>
            <person name="Cohen S.P."/>
        </authorList>
    </citation>
    <scope>NUCLEOTIDE SEQUENCE [LARGE SCALE GENOMIC DNA]</scope>
    <source>
        <strain evidence="15 16">GH-12</strain>
    </source>
</reference>
<dbReference type="GO" id="GO:0008380">
    <property type="term" value="P:RNA splicing"/>
    <property type="evidence" value="ECO:0007669"/>
    <property type="project" value="UniProtKB-KW"/>
</dbReference>
<evidence type="ECO:0000256" key="1">
    <source>
        <dbReference type="ARBA" id="ARBA00004123"/>
    </source>
</evidence>
<dbReference type="GO" id="GO:0006397">
    <property type="term" value="P:mRNA processing"/>
    <property type="evidence" value="ECO:0007669"/>
    <property type="project" value="UniProtKB-KW"/>
</dbReference>
<keyword evidence="10" id="KW-0866">Nonsense-mediated mRNA decay</keyword>
<evidence type="ECO:0000256" key="3">
    <source>
        <dbReference type="ARBA" id="ARBA00009548"/>
    </source>
</evidence>